<feature type="region of interest" description="Disordered" evidence="1">
    <location>
        <begin position="90"/>
        <end position="118"/>
    </location>
</feature>
<dbReference type="Proteomes" id="UP000673691">
    <property type="component" value="Unassembled WGS sequence"/>
</dbReference>
<accession>A0A8H7ZZC3</accession>
<name>A0A8H7ZZC3_9FUNG</name>
<evidence type="ECO:0000313" key="2">
    <source>
        <dbReference type="EMBL" id="KAG5462206.1"/>
    </source>
</evidence>
<gene>
    <name evidence="2" type="ORF">BJ554DRAFT_5494</name>
</gene>
<dbReference type="AlphaFoldDB" id="A0A8H7ZZC3"/>
<protein>
    <submittedName>
        <fullName evidence="2">Uncharacterized protein</fullName>
    </submittedName>
</protein>
<reference evidence="2 3" key="1">
    <citation type="journal article" name="Sci. Rep.">
        <title>Genome-scale phylogenetic analyses confirm Olpidium as the closest living zoosporic fungus to the non-flagellated, terrestrial fungi.</title>
        <authorList>
            <person name="Chang Y."/>
            <person name="Rochon D."/>
            <person name="Sekimoto S."/>
            <person name="Wang Y."/>
            <person name="Chovatia M."/>
            <person name="Sandor L."/>
            <person name="Salamov A."/>
            <person name="Grigoriev I.V."/>
            <person name="Stajich J.E."/>
            <person name="Spatafora J.W."/>
        </authorList>
    </citation>
    <scope>NUCLEOTIDE SEQUENCE [LARGE SCALE GENOMIC DNA]</scope>
    <source>
        <strain evidence="2">S191</strain>
    </source>
</reference>
<keyword evidence="3" id="KW-1185">Reference proteome</keyword>
<organism evidence="2 3">
    <name type="scientific">Olpidium bornovanus</name>
    <dbReference type="NCBI Taxonomy" id="278681"/>
    <lineage>
        <taxon>Eukaryota</taxon>
        <taxon>Fungi</taxon>
        <taxon>Fungi incertae sedis</taxon>
        <taxon>Olpidiomycota</taxon>
        <taxon>Olpidiomycotina</taxon>
        <taxon>Olpidiomycetes</taxon>
        <taxon>Olpidiales</taxon>
        <taxon>Olpidiaceae</taxon>
        <taxon>Olpidium</taxon>
    </lineage>
</organism>
<evidence type="ECO:0000313" key="3">
    <source>
        <dbReference type="Proteomes" id="UP000673691"/>
    </source>
</evidence>
<comment type="caution">
    <text evidence="2">The sequence shown here is derived from an EMBL/GenBank/DDBJ whole genome shotgun (WGS) entry which is preliminary data.</text>
</comment>
<sequence length="173" mass="18447">MFRHPKAGSPVEARVAAPTFKVNVVRVGNIKQAISLNLSHLRDVVVNGTTAGGPDGLGAWKGGTAGVGRAAGAELSAATPERIPIGSAAADERAACAAPPQRKARRRQRGDSGPRRLPVALSLSKQHRRVAGPVRPRHCGRFWARAAAERATTEEQEGCVSIFFIYFFFSLQL</sequence>
<proteinExistence type="predicted"/>
<evidence type="ECO:0000256" key="1">
    <source>
        <dbReference type="SAM" id="MobiDB-lite"/>
    </source>
</evidence>
<dbReference type="EMBL" id="JAEFCI010002478">
    <property type="protein sequence ID" value="KAG5462206.1"/>
    <property type="molecule type" value="Genomic_DNA"/>
</dbReference>